<feature type="compositionally biased region" description="Acidic residues" evidence="10">
    <location>
        <begin position="242"/>
        <end position="251"/>
    </location>
</feature>
<evidence type="ECO:0000256" key="4">
    <source>
        <dbReference type="ARBA" id="ARBA00022737"/>
    </source>
</evidence>
<dbReference type="PANTHER" id="PTHR17204:SF5">
    <property type="entry name" value="PRE-MRNA-PROCESSING FACTOR 39"/>
    <property type="match status" value="1"/>
</dbReference>
<dbReference type="GO" id="GO:0030627">
    <property type="term" value="F:pre-mRNA 5'-splice site binding"/>
    <property type="evidence" value="ECO:0007669"/>
    <property type="project" value="TreeGrafter"/>
</dbReference>
<dbReference type="EnsemblMetazoa" id="XM_032599256">
    <property type="protein sequence ID" value="XP_032455147"/>
    <property type="gene ID" value="LOC100123653"/>
</dbReference>
<evidence type="ECO:0000256" key="8">
    <source>
        <dbReference type="ARBA" id="ARBA00067962"/>
    </source>
</evidence>
<dbReference type="PANTHER" id="PTHR17204">
    <property type="entry name" value="PRE-MRNA PROCESSING PROTEIN PRP39-RELATED"/>
    <property type="match status" value="1"/>
</dbReference>
<keyword evidence="6" id="KW-0539">Nucleus</keyword>
<dbReference type="InterPro" id="IPR003107">
    <property type="entry name" value="HAT"/>
</dbReference>
<name>A0A7M7QV59_NASVI</name>
<evidence type="ECO:0000256" key="10">
    <source>
        <dbReference type="SAM" id="MobiDB-lite"/>
    </source>
</evidence>
<evidence type="ECO:0000256" key="5">
    <source>
        <dbReference type="ARBA" id="ARBA00023187"/>
    </source>
</evidence>
<evidence type="ECO:0000256" key="6">
    <source>
        <dbReference type="ARBA" id="ARBA00023242"/>
    </source>
</evidence>
<feature type="compositionally biased region" description="Acidic residues" evidence="10">
    <location>
        <begin position="118"/>
        <end position="135"/>
    </location>
</feature>
<dbReference type="Gene3D" id="1.25.40.10">
    <property type="entry name" value="Tetratricopeptide repeat domain"/>
    <property type="match status" value="2"/>
</dbReference>
<dbReference type="SMART" id="SM00386">
    <property type="entry name" value="HAT"/>
    <property type="match status" value="7"/>
</dbReference>
<feature type="region of interest" description="Disordered" evidence="10">
    <location>
        <begin position="585"/>
        <end position="609"/>
    </location>
</feature>
<dbReference type="InterPro" id="IPR059164">
    <property type="entry name" value="HAT_PRP39_C"/>
</dbReference>
<comment type="subcellular location">
    <subcellularLocation>
        <location evidence="2">Nucleus</location>
    </subcellularLocation>
</comment>
<evidence type="ECO:0000256" key="1">
    <source>
        <dbReference type="ARBA" id="ARBA00003777"/>
    </source>
</evidence>
<keyword evidence="3" id="KW-0507">mRNA processing</keyword>
<evidence type="ECO:0000256" key="2">
    <source>
        <dbReference type="ARBA" id="ARBA00004123"/>
    </source>
</evidence>
<feature type="compositionally biased region" description="Basic and acidic residues" evidence="10">
    <location>
        <begin position="349"/>
        <end position="378"/>
    </location>
</feature>
<feature type="compositionally biased region" description="Acidic residues" evidence="10">
    <location>
        <begin position="324"/>
        <end position="336"/>
    </location>
</feature>
<dbReference type="InterPro" id="IPR011990">
    <property type="entry name" value="TPR-like_helical_dom_sf"/>
</dbReference>
<dbReference type="Proteomes" id="UP000002358">
    <property type="component" value="Chromosome 4"/>
</dbReference>
<feature type="region of interest" description="Disordered" evidence="10">
    <location>
        <begin position="236"/>
        <end position="386"/>
    </location>
</feature>
<proteinExistence type="inferred from homology"/>
<dbReference type="Pfam" id="PF23240">
    <property type="entry name" value="HAT_PRP39_N"/>
    <property type="match status" value="1"/>
</dbReference>
<dbReference type="AlphaFoldDB" id="A0A7M7QV59"/>
<evidence type="ECO:0000313" key="12">
    <source>
        <dbReference type="Proteomes" id="UP000002358"/>
    </source>
</evidence>
<feature type="compositionally biased region" description="Low complexity" evidence="10">
    <location>
        <begin position="595"/>
        <end position="604"/>
    </location>
</feature>
<evidence type="ECO:0000313" key="11">
    <source>
        <dbReference type="EnsemblMetazoa" id="XP_032455147"/>
    </source>
</evidence>
<feature type="compositionally biased region" description="Polar residues" evidence="10">
    <location>
        <begin position="932"/>
        <end position="951"/>
    </location>
</feature>
<feature type="region of interest" description="Disordered" evidence="10">
    <location>
        <begin position="1"/>
        <end position="213"/>
    </location>
</feature>
<comment type="function">
    <text evidence="1">Involved in pre-mRNA splicing.</text>
</comment>
<comment type="similarity">
    <text evidence="7">Belongs to the PRP39 family.</text>
</comment>
<feature type="compositionally biased region" description="Acidic residues" evidence="10">
    <location>
        <begin position="86"/>
        <end position="103"/>
    </location>
</feature>
<dbReference type="SUPFAM" id="SSF48452">
    <property type="entry name" value="TPR-like"/>
    <property type="match status" value="1"/>
</dbReference>
<keyword evidence="4" id="KW-0677">Repeat</keyword>
<dbReference type="GO" id="GO:0071004">
    <property type="term" value="C:U2-type prespliceosome"/>
    <property type="evidence" value="ECO:0007669"/>
    <property type="project" value="TreeGrafter"/>
</dbReference>
<feature type="region of interest" description="Disordered" evidence="10">
    <location>
        <begin position="907"/>
        <end position="990"/>
    </location>
</feature>
<protein>
    <recommendedName>
        <fullName evidence="8">Pre-mRNA-processing factor 39</fullName>
    </recommendedName>
    <alternativeName>
        <fullName evidence="9">PRP39 homolog</fullName>
    </alternativeName>
</protein>
<keyword evidence="5" id="KW-0508">mRNA splicing</keyword>
<reference evidence="11" key="1">
    <citation type="submission" date="2021-01" db="UniProtKB">
        <authorList>
            <consortium name="EnsemblMetazoa"/>
        </authorList>
    </citation>
    <scope>IDENTIFICATION</scope>
</reference>
<evidence type="ECO:0000256" key="3">
    <source>
        <dbReference type="ARBA" id="ARBA00022664"/>
    </source>
</evidence>
<sequence length="1013" mass="116176">MSSLSGDESTEVVENEPVRRTRSGRAVKAVTAASPAVSTKKTAGKKAATRATRNTKNIQEVEEENNTPAAAEETGVPENGVQQQQEQEEQPEQQEEMTNEEPDSSAVQLHLDETQEEHMEEEANDNMEEPVDESQEQQAIDNQDEQMKALQEEMAEEEGMPAPGTVLETENLPEFDPEEMNQGDENLAEDNTAMETNNAEVENNDSDPLKVKDPSELMQEDNADDHCILIEDDVDQNFGMEDVPDNIDEGNDNAVENYAVHDENSEAQEVIEISDHESESAVKKIEPDTEAVSEDELPTESTKEPETEAVSDEELPAAQPADLGETESVSEDELPLESERKRKGSKSSKTPEKKTKSDAASKRKRTIEDVDSSDKSDAKPASPKKKSLPELEKYWKAVNDDPADFTGWTYLLQYVDQENDAEAAREAYNKFLERYPYCYGYWRKYADYEKKKGDPDRVQTVFDQGLKSISLSVDLWLHYINHCKVAFEKDEEKMREQYERAIKACGLEFRSDRLWESYLKWETDNKRYSKVMGIYDRLLTTPTLGYMSHFESFQEFVTTNSPNKILNVDDFLALRAEVKAILKPDESASDDVPPGEDLPTTDTPPTDEETRAIREKIISSRRKMHKSNVNAVAARWTFEEGIKRPYFHVKPLERCQLKNWKEYLDYEIEQKDQQRIIILFERCLIACALYDEFWMRFVRFLESVKGENADKIRDVYTRACTVHHPKKPNLHLQWATFEESQGNFDKAASILENIDNVIPNMLQIAYRRINLERRRGDLDKACALYESYINSSKNRTIANNIVVKYARFLCKIKNDTDKAVKVLVKATEKDKDNPRLYLQLIDLGLQRNPIDTQEVISYMDLFIDREHADAEQRVLFAQRKVEFLEDFSTDIRQVLKAHEQFQKCIKQAKERKKTKGDDSKADASPAKKTKTDTSSVPPAQAQSYQYGSSTAPYQSQQQFQSGQYGSQSGYQQGYQQYPPPSDPNYANYQNWQYGQSGPQAYAPYNQWGSYNYY</sequence>
<dbReference type="SMR" id="A0A7M7QV59"/>
<dbReference type="Pfam" id="PF23241">
    <property type="entry name" value="HAT_PRP39_C"/>
    <property type="match status" value="1"/>
</dbReference>
<keyword evidence="12" id="KW-1185">Reference proteome</keyword>
<dbReference type="CTD" id="43399"/>
<evidence type="ECO:0000256" key="7">
    <source>
        <dbReference type="ARBA" id="ARBA00038019"/>
    </source>
</evidence>
<feature type="compositionally biased region" description="Low complexity" evidence="10">
    <location>
        <begin position="952"/>
        <end position="976"/>
    </location>
</feature>
<dbReference type="GO" id="GO:0005685">
    <property type="term" value="C:U1 snRNP"/>
    <property type="evidence" value="ECO:0007669"/>
    <property type="project" value="TreeGrafter"/>
</dbReference>
<dbReference type="FunFam" id="1.25.40.10:FF:000091">
    <property type="entry name" value="Pre-mRNA-processing factor 39"/>
    <property type="match status" value="1"/>
</dbReference>
<dbReference type="GeneID" id="100123653"/>
<dbReference type="GO" id="GO:0000243">
    <property type="term" value="C:commitment complex"/>
    <property type="evidence" value="ECO:0007669"/>
    <property type="project" value="TreeGrafter"/>
</dbReference>
<feature type="compositionally biased region" description="Basic and acidic residues" evidence="10">
    <location>
        <begin position="273"/>
        <end position="287"/>
    </location>
</feature>
<dbReference type="FunFam" id="1.25.40.10:FF:000063">
    <property type="entry name" value="Pre-mRNA processing factor 39"/>
    <property type="match status" value="1"/>
</dbReference>
<feature type="compositionally biased region" description="Acidic residues" evidence="10">
    <location>
        <begin position="171"/>
        <end position="188"/>
    </location>
</feature>
<dbReference type="RefSeq" id="XP_032455147.1">
    <property type="nucleotide sequence ID" value="XM_032599256.1"/>
</dbReference>
<organism evidence="11 12">
    <name type="scientific">Nasonia vitripennis</name>
    <name type="common">Parasitic wasp</name>
    <dbReference type="NCBI Taxonomy" id="7425"/>
    <lineage>
        <taxon>Eukaryota</taxon>
        <taxon>Metazoa</taxon>
        <taxon>Ecdysozoa</taxon>
        <taxon>Arthropoda</taxon>
        <taxon>Hexapoda</taxon>
        <taxon>Insecta</taxon>
        <taxon>Pterygota</taxon>
        <taxon>Neoptera</taxon>
        <taxon>Endopterygota</taxon>
        <taxon>Hymenoptera</taxon>
        <taxon>Apocrita</taxon>
        <taxon>Proctotrupomorpha</taxon>
        <taxon>Chalcidoidea</taxon>
        <taxon>Pteromalidae</taxon>
        <taxon>Pteromalinae</taxon>
        <taxon>Nasonia</taxon>
    </lineage>
</organism>
<accession>A0A7M7QV59</accession>
<dbReference type="GO" id="GO:0000395">
    <property type="term" value="P:mRNA 5'-splice site recognition"/>
    <property type="evidence" value="ECO:0007669"/>
    <property type="project" value="TreeGrafter"/>
</dbReference>
<feature type="compositionally biased region" description="Acidic residues" evidence="10">
    <location>
        <begin position="288"/>
        <end position="298"/>
    </location>
</feature>
<evidence type="ECO:0000256" key="9">
    <source>
        <dbReference type="ARBA" id="ARBA00080852"/>
    </source>
</evidence>